<feature type="signal peptide" evidence="1">
    <location>
        <begin position="1"/>
        <end position="27"/>
    </location>
</feature>
<dbReference type="EMBL" id="PYLO01000004">
    <property type="protein sequence ID" value="PST36440.1"/>
    <property type="molecule type" value="Genomic_DNA"/>
</dbReference>
<evidence type="ECO:0000256" key="1">
    <source>
        <dbReference type="SAM" id="SignalP"/>
    </source>
</evidence>
<dbReference type="RefSeq" id="WP_107001358.1">
    <property type="nucleotide sequence ID" value="NZ_JAJEPQ010000004.1"/>
</dbReference>
<proteinExistence type="predicted"/>
<evidence type="ECO:0000313" key="4">
    <source>
        <dbReference type="Proteomes" id="UP000241048"/>
    </source>
</evidence>
<dbReference type="Proteomes" id="UP000241048">
    <property type="component" value="Unassembled WGS sequence"/>
</dbReference>
<keyword evidence="1" id="KW-0732">Signal</keyword>
<accession>A0A2T3FMD5</accession>
<protein>
    <submittedName>
        <fullName evidence="3">Tat pathway signal protein</fullName>
    </submittedName>
</protein>
<feature type="domain" description="DUF5722" evidence="2">
    <location>
        <begin position="145"/>
        <end position="548"/>
    </location>
</feature>
<dbReference type="InterPro" id="IPR017853">
    <property type="entry name" value="GH"/>
</dbReference>
<sequence length="559" mass="62096">MKKWMKTALVLAAAVCLSVAAAFTALAAQTFQITASIGSCLIGSGQNTVDISLSSNGDTTGTDGKIYLFELRPYESEIGSRTDYVSSVGAGETRTVSIPLNKGTAQDRLYSRFVPAVFDGTAFTAVGAAHYITNPEVVASNQDAFKTPLTKKGLNIQLNMLNDAFTLGVKHVAVNIAFSQFLGSGIDYEYDGKTYHFNKSVVENYDKVISTYIGKDISVTAIVLNDWNDAHPELVHAGTAKSSSANYYMFNTKTQEGFETTRAIFAFLADRYSGKNHNSNYAKISNWILGNEINNQIWNYMGPADLNAYVSTYQQAFRTFYTAIKSTSANDRVYFSLDFWWGAPYENLNDQVHYTGKGIVDTFNALAVTEGQMDWGIAYHPYPYPMTEPEFWDDPATGLVTESADSPIVNFANLHVLTDYLNQDSMKTASGEVRHVILTEEGFTAQSLTRGDVSDIQAAAFAYSYYIVDSNPYIDAYILSRQVDAPSEVRAGLSFGLWSCDMNQGNEIVAVKDRKLWRVFHDIDQKRYTLETSNFAKSIIGINKWSDVIPNFRWKSLEQ</sequence>
<dbReference type="Pfam" id="PF18989">
    <property type="entry name" value="DUF5722"/>
    <property type="match status" value="1"/>
</dbReference>
<dbReference type="InterPro" id="IPR043780">
    <property type="entry name" value="DUF5722"/>
</dbReference>
<feature type="chain" id="PRO_5015438503" evidence="1">
    <location>
        <begin position="28"/>
        <end position="559"/>
    </location>
</feature>
<comment type="caution">
    <text evidence="3">The sequence shown here is derived from an EMBL/GenBank/DDBJ whole genome shotgun (WGS) entry which is preliminary data.</text>
</comment>
<keyword evidence="4" id="KW-1185">Reference proteome</keyword>
<evidence type="ECO:0000313" key="3">
    <source>
        <dbReference type="EMBL" id="PST36440.1"/>
    </source>
</evidence>
<dbReference type="Gene3D" id="3.20.20.80">
    <property type="entry name" value="Glycosidases"/>
    <property type="match status" value="1"/>
</dbReference>
<dbReference type="AlphaFoldDB" id="A0A2T3FMD5"/>
<reference evidence="3 4" key="1">
    <citation type="submission" date="2018-03" db="EMBL/GenBank/DDBJ databases">
        <title>Lachnoclostridium SNUG30386 gen.nov., sp.nov., isolated from human faeces.</title>
        <authorList>
            <person name="Seo B."/>
            <person name="Jeon K."/>
            <person name="Ko G."/>
        </authorList>
    </citation>
    <scope>NUCLEOTIDE SEQUENCE [LARGE SCALE GENOMIC DNA]</scope>
    <source>
        <strain evidence="3 4">SNUG30386</strain>
    </source>
</reference>
<name>A0A2T3FMD5_9CLOT</name>
<organism evidence="3 4">
    <name type="scientific">Clostridium fessum</name>
    <dbReference type="NCBI Taxonomy" id="2126740"/>
    <lineage>
        <taxon>Bacteria</taxon>
        <taxon>Bacillati</taxon>
        <taxon>Bacillota</taxon>
        <taxon>Clostridia</taxon>
        <taxon>Eubacteriales</taxon>
        <taxon>Clostridiaceae</taxon>
        <taxon>Clostridium</taxon>
    </lineage>
</organism>
<dbReference type="SUPFAM" id="SSF51445">
    <property type="entry name" value="(Trans)glycosidases"/>
    <property type="match status" value="1"/>
</dbReference>
<evidence type="ECO:0000259" key="2">
    <source>
        <dbReference type="Pfam" id="PF18989"/>
    </source>
</evidence>
<gene>
    <name evidence="3" type="ORF">C7U56_11645</name>
</gene>